<dbReference type="Proteomes" id="UP000325797">
    <property type="component" value="Chromosome"/>
</dbReference>
<dbReference type="InterPro" id="IPR002347">
    <property type="entry name" value="SDR_fam"/>
</dbReference>
<accession>A0A5J6MUL7</accession>
<gene>
    <name evidence="4" type="primary">fabG</name>
    <name evidence="4" type="ORF">FRZ61_10300</name>
</gene>
<dbReference type="SUPFAM" id="SSF51735">
    <property type="entry name" value="NAD(P)-binding Rossmann-fold domains"/>
    <property type="match status" value="1"/>
</dbReference>
<dbReference type="PANTHER" id="PTHR42760">
    <property type="entry name" value="SHORT-CHAIN DEHYDROGENASES/REDUCTASES FAMILY MEMBER"/>
    <property type="match status" value="1"/>
</dbReference>
<keyword evidence="2" id="KW-0560">Oxidoreductase</keyword>
<evidence type="ECO:0000256" key="2">
    <source>
        <dbReference type="ARBA" id="ARBA00023002"/>
    </source>
</evidence>
<evidence type="ECO:0000256" key="1">
    <source>
        <dbReference type="ARBA" id="ARBA00006484"/>
    </source>
</evidence>
<dbReference type="GO" id="GO:0016616">
    <property type="term" value="F:oxidoreductase activity, acting on the CH-OH group of donors, NAD or NADP as acceptor"/>
    <property type="evidence" value="ECO:0007669"/>
    <property type="project" value="TreeGrafter"/>
</dbReference>
<dbReference type="SMART" id="SM00822">
    <property type="entry name" value="PKS_KR"/>
    <property type="match status" value="1"/>
</dbReference>
<feature type="domain" description="Ketoreductase" evidence="3">
    <location>
        <begin position="11"/>
        <end position="191"/>
    </location>
</feature>
<dbReference type="PRINTS" id="PR00081">
    <property type="entry name" value="GDHRDH"/>
</dbReference>
<dbReference type="PROSITE" id="PS00061">
    <property type="entry name" value="ADH_SHORT"/>
    <property type="match status" value="1"/>
</dbReference>
<protein>
    <submittedName>
        <fullName evidence="4">3-oxoacyl-ACP reductase</fullName>
    </submittedName>
</protein>
<organism evidence="4 5">
    <name type="scientific">Hypericibacter adhaerens</name>
    <dbReference type="NCBI Taxonomy" id="2602016"/>
    <lineage>
        <taxon>Bacteria</taxon>
        <taxon>Pseudomonadati</taxon>
        <taxon>Pseudomonadota</taxon>
        <taxon>Alphaproteobacteria</taxon>
        <taxon>Rhodospirillales</taxon>
        <taxon>Dongiaceae</taxon>
        <taxon>Hypericibacter</taxon>
    </lineage>
</organism>
<dbReference type="FunFam" id="3.40.50.720:FF:000084">
    <property type="entry name" value="Short-chain dehydrogenase reductase"/>
    <property type="match status" value="1"/>
</dbReference>
<dbReference type="InterPro" id="IPR020904">
    <property type="entry name" value="Sc_DH/Rdtase_CS"/>
</dbReference>
<dbReference type="InterPro" id="IPR036291">
    <property type="entry name" value="NAD(P)-bd_dom_sf"/>
</dbReference>
<reference evidence="4 5" key="1">
    <citation type="submission" date="2019-08" db="EMBL/GenBank/DDBJ databases">
        <title>Hyperibacter terrae gen. nov., sp. nov. and Hyperibacter viscosus sp. nov., two new members in the family Rhodospirillaceae isolated from the rhizosphere of Hypericum perforatum.</title>
        <authorList>
            <person name="Noviana Z."/>
        </authorList>
    </citation>
    <scope>NUCLEOTIDE SEQUENCE [LARGE SCALE GENOMIC DNA]</scope>
    <source>
        <strain evidence="4 5">R5959</strain>
    </source>
</reference>
<dbReference type="PANTHER" id="PTHR42760:SF133">
    <property type="entry name" value="3-OXOACYL-[ACYL-CARRIER-PROTEIN] REDUCTASE"/>
    <property type="match status" value="1"/>
</dbReference>
<dbReference type="RefSeq" id="WP_225309123.1">
    <property type="nucleotide sequence ID" value="NZ_CP042582.1"/>
</dbReference>
<comment type="similarity">
    <text evidence="1">Belongs to the short-chain dehydrogenases/reductases (SDR) family.</text>
</comment>
<dbReference type="KEGG" id="hadh:FRZ61_10300"/>
<dbReference type="EMBL" id="CP042582">
    <property type="protein sequence ID" value="QEX21109.1"/>
    <property type="molecule type" value="Genomic_DNA"/>
</dbReference>
<dbReference type="CDD" id="cd05233">
    <property type="entry name" value="SDR_c"/>
    <property type="match status" value="1"/>
</dbReference>
<dbReference type="InterPro" id="IPR057326">
    <property type="entry name" value="KR_dom"/>
</dbReference>
<proteinExistence type="inferred from homology"/>
<sequence>MAEASGDLAGRLALVVGGSGGIGAATVRALARAGATVIVGYNKGETAATALLAELPGAGHRAMQVAVEDSRAIRVLADALARAYPRLDILVNAAGTTRSIAHDDLEALDDATIDRIFAVNLRGPLATIRALKPLLQSAGDAVVVNVSSTSAFTGRGSNIAYAASKAALDTLTRSLARALAPAIRVVAVSPGSVDTDFVPGRDWDALQRMARASPLQRIIEPDDVARAVLACVTHLTAATGIRIVVDGGAHL</sequence>
<evidence type="ECO:0000313" key="5">
    <source>
        <dbReference type="Proteomes" id="UP000325797"/>
    </source>
</evidence>
<dbReference type="PRINTS" id="PR00080">
    <property type="entry name" value="SDRFAMILY"/>
</dbReference>
<evidence type="ECO:0000313" key="4">
    <source>
        <dbReference type="EMBL" id="QEX21109.1"/>
    </source>
</evidence>
<keyword evidence="5" id="KW-1185">Reference proteome</keyword>
<evidence type="ECO:0000259" key="3">
    <source>
        <dbReference type="SMART" id="SM00822"/>
    </source>
</evidence>
<dbReference type="Gene3D" id="3.40.50.720">
    <property type="entry name" value="NAD(P)-binding Rossmann-like Domain"/>
    <property type="match status" value="1"/>
</dbReference>
<dbReference type="AlphaFoldDB" id="A0A5J6MUL7"/>
<name>A0A5J6MUL7_9PROT</name>
<dbReference type="Pfam" id="PF13561">
    <property type="entry name" value="adh_short_C2"/>
    <property type="match status" value="1"/>
</dbReference>